<evidence type="ECO:0000256" key="2">
    <source>
        <dbReference type="SAM" id="Coils"/>
    </source>
</evidence>
<proteinExistence type="inferred from homology"/>
<evidence type="ECO:0000259" key="4">
    <source>
        <dbReference type="Pfam" id="PF25954"/>
    </source>
</evidence>
<accession>A0A3D9BR80</accession>
<sequence length="438" mass="46054">MRLIPALTALLVLATLYLVVMERDAVMRFAQGERVALSKLNPLAPEPEDPAPDPTTESASAPAAESGADAPAADTGQADGADPVAVVALRSTAREIDSAVELRGETEAAREVELRAETSGLVISEPRPKGTRVEAGDVLCRLDPGDRDAALAEARARLAEARARIPEARARLAEAEARLDEAELNATAATQLSEDGFASRTRVASTTASVRSAEAGVETARSQLETVKANVESAEAAVTSAETEMARLTIEAPFPGLLESETAELGSLLQPGGLCATVLGLDPIRLVGFVPETEVERIEEGARAGARLVSGRELVGEVTFLSRSADPTTRTFRVEITVPNPDLSVRDGQTAEIVIEADGAMAHLLPQSALTLNDAGTLGVRTVTAEDRARFVPVTLLRDTATGVWVEGLPDTAEVIVRGQEYVTDGVPVAVTYREATQ</sequence>
<evidence type="ECO:0000256" key="3">
    <source>
        <dbReference type="SAM" id="MobiDB-lite"/>
    </source>
</evidence>
<gene>
    <name evidence="5" type="ORF">DRV84_10460</name>
</gene>
<feature type="compositionally biased region" description="Low complexity" evidence="3">
    <location>
        <begin position="54"/>
        <end position="75"/>
    </location>
</feature>
<dbReference type="Gene3D" id="1.10.287.470">
    <property type="entry name" value="Helix hairpin bin"/>
    <property type="match status" value="1"/>
</dbReference>
<dbReference type="PANTHER" id="PTHR30469:SF29">
    <property type="entry name" value="BLR2860 PROTEIN"/>
    <property type="match status" value="1"/>
</dbReference>
<feature type="region of interest" description="Disordered" evidence="3">
    <location>
        <begin position="40"/>
        <end position="79"/>
    </location>
</feature>
<organism evidence="5 6">
    <name type="scientific">Rhodosalinus sediminis</name>
    <dbReference type="NCBI Taxonomy" id="1940533"/>
    <lineage>
        <taxon>Bacteria</taxon>
        <taxon>Pseudomonadati</taxon>
        <taxon>Pseudomonadota</taxon>
        <taxon>Alphaproteobacteria</taxon>
        <taxon>Rhodobacterales</taxon>
        <taxon>Paracoccaceae</taxon>
        <taxon>Rhodosalinus</taxon>
    </lineage>
</organism>
<dbReference type="Proteomes" id="UP000257131">
    <property type="component" value="Unassembled WGS sequence"/>
</dbReference>
<name>A0A3D9BR80_9RHOB</name>
<evidence type="ECO:0000313" key="6">
    <source>
        <dbReference type="Proteomes" id="UP000257131"/>
    </source>
</evidence>
<dbReference type="Pfam" id="PF25954">
    <property type="entry name" value="Beta-barrel_RND_2"/>
    <property type="match status" value="1"/>
</dbReference>
<feature type="domain" description="CusB-like beta-barrel" evidence="4">
    <location>
        <begin position="290"/>
        <end position="357"/>
    </location>
</feature>
<evidence type="ECO:0000313" key="5">
    <source>
        <dbReference type="EMBL" id="REC56038.1"/>
    </source>
</evidence>
<dbReference type="GO" id="GO:0015562">
    <property type="term" value="F:efflux transmembrane transporter activity"/>
    <property type="evidence" value="ECO:0007669"/>
    <property type="project" value="TreeGrafter"/>
</dbReference>
<dbReference type="PANTHER" id="PTHR30469">
    <property type="entry name" value="MULTIDRUG RESISTANCE PROTEIN MDTA"/>
    <property type="match status" value="1"/>
</dbReference>
<keyword evidence="2" id="KW-0175">Coiled coil</keyword>
<feature type="coiled-coil region" evidence="2">
    <location>
        <begin position="151"/>
        <end position="251"/>
    </location>
</feature>
<keyword evidence="6" id="KW-1185">Reference proteome</keyword>
<dbReference type="EMBL" id="QOHR01000014">
    <property type="protein sequence ID" value="REC56038.1"/>
    <property type="molecule type" value="Genomic_DNA"/>
</dbReference>
<dbReference type="RefSeq" id="WP_115980204.1">
    <property type="nucleotide sequence ID" value="NZ_QOHR01000014.1"/>
</dbReference>
<dbReference type="Gene3D" id="2.40.420.20">
    <property type="match status" value="1"/>
</dbReference>
<dbReference type="SUPFAM" id="SSF111369">
    <property type="entry name" value="HlyD-like secretion proteins"/>
    <property type="match status" value="1"/>
</dbReference>
<dbReference type="GO" id="GO:1990281">
    <property type="term" value="C:efflux pump complex"/>
    <property type="evidence" value="ECO:0007669"/>
    <property type="project" value="TreeGrafter"/>
</dbReference>
<comment type="similarity">
    <text evidence="1">Belongs to the membrane fusion protein (MFP) (TC 8.A.1) family.</text>
</comment>
<evidence type="ECO:0000256" key="1">
    <source>
        <dbReference type="ARBA" id="ARBA00009477"/>
    </source>
</evidence>
<dbReference type="Gene3D" id="2.40.50.100">
    <property type="match status" value="1"/>
</dbReference>
<dbReference type="OrthoDB" id="9806939at2"/>
<dbReference type="NCBIfam" id="TIGR01730">
    <property type="entry name" value="RND_mfp"/>
    <property type="match status" value="1"/>
</dbReference>
<protein>
    <submittedName>
        <fullName evidence="5">Efflux RND transporter periplasmic adaptor subunit</fullName>
    </submittedName>
</protein>
<reference evidence="5 6" key="1">
    <citation type="journal article" date="2017" name="Int. J. Syst. Evol. Microbiol.">
        <title>Rhodosalinus sediminis gen. nov., sp. nov., isolated from marine saltern.</title>
        <authorList>
            <person name="Guo L.Y."/>
            <person name="Ling S.K."/>
            <person name="Li C.M."/>
            <person name="Chen G.J."/>
            <person name="Du Z.J."/>
        </authorList>
    </citation>
    <scope>NUCLEOTIDE SEQUENCE [LARGE SCALE GENOMIC DNA]</scope>
    <source>
        <strain evidence="5 6">WDN1C137</strain>
    </source>
</reference>
<comment type="caution">
    <text evidence="5">The sequence shown here is derived from an EMBL/GenBank/DDBJ whole genome shotgun (WGS) entry which is preliminary data.</text>
</comment>
<dbReference type="AlphaFoldDB" id="A0A3D9BR80"/>
<dbReference type="Gene3D" id="2.40.30.170">
    <property type="match status" value="1"/>
</dbReference>
<dbReference type="InterPro" id="IPR006143">
    <property type="entry name" value="RND_pump_MFP"/>
</dbReference>
<dbReference type="InterPro" id="IPR058792">
    <property type="entry name" value="Beta-barrel_RND_2"/>
</dbReference>